<feature type="region of interest" description="Disordered" evidence="1">
    <location>
        <begin position="1"/>
        <end position="25"/>
    </location>
</feature>
<gene>
    <name evidence="5" type="ORF">G2W53_023539</name>
</gene>
<keyword evidence="5" id="KW-0540">Nuclease</keyword>
<feature type="domain" description="OST-HTH associated" evidence="3">
    <location>
        <begin position="592"/>
        <end position="647"/>
    </location>
</feature>
<feature type="region of interest" description="Disordered" evidence="1">
    <location>
        <begin position="404"/>
        <end position="441"/>
    </location>
</feature>
<dbReference type="PANTHER" id="PTHR14379">
    <property type="entry name" value="LIMKAIN B LKAP"/>
    <property type="match status" value="1"/>
</dbReference>
<evidence type="ECO:0000313" key="6">
    <source>
        <dbReference type="Proteomes" id="UP000634136"/>
    </source>
</evidence>
<dbReference type="GO" id="GO:0005777">
    <property type="term" value="C:peroxisome"/>
    <property type="evidence" value="ECO:0007669"/>
    <property type="project" value="InterPro"/>
</dbReference>
<dbReference type="EMBL" id="JAAIUW010000008">
    <property type="protein sequence ID" value="KAF7818084.1"/>
    <property type="molecule type" value="Genomic_DNA"/>
</dbReference>
<dbReference type="Pfam" id="PF14418">
    <property type="entry name" value="OHA"/>
    <property type="match status" value="1"/>
</dbReference>
<sequence length="657" mass="72019">MAGDESETNYNATVSAPVADSGGKAEPQYASAKISVWWDIENCQVPKGCDPHAIAQNITSALVKMNYCGPVSISAYGDTNRIPSSVQMGLSSTGISLNHVPAGVKDASDKKILVDMLFWAVDNPAPANYLLISGDRDFSNALHQLRMRRYTILLAQPQKASAPLVAAAKSVWLWLSLASGGAPQPKGESSHLACNHASNVERIQNPVSEPNRLNQLTVSNSEDLTMGYQNINATERVGDLKHKGKYVLKTENQPNISRSSSSAVTVSECKNNQPLKPAQSHMKLFRKAPHEFFSSSEPIVSTSRSTPNLPSNQDILGSYKRNSNEIPQDLHHPSRSSNLHMQSMSGPDIMPLPGSHTDICQEMPSYSNRSKLSSVQNSIHDIHKRHSSQYPTNVKSTPVCHLQTREDSNLSTTKSPNLGSLHAPPIGHNPHGGQASHNKNLNQRHPFSLEHTLSSTSTGILNTSFNDFRGVKGCPPASKYAQGLIDVILLTLNTLKLEKVMPTEENITDCISYGDPRYRTTDVKKALDCAIKHRMVSKQSLGLLQFYVGRNEKLWKCVNILGGSLNQYPKATWDGIKKFLISSSGRSAILASQCRYEASLILRKECLKELKLGDVLQILNTIITAKKWIIHHQSGWQPVTITLTETRDDTGSRGSGV</sequence>
<dbReference type="Gene3D" id="3.40.50.1010">
    <property type="entry name" value="5'-nuclease"/>
    <property type="match status" value="1"/>
</dbReference>
<evidence type="ECO:0000259" key="2">
    <source>
        <dbReference type="Pfam" id="PF01936"/>
    </source>
</evidence>
<feature type="compositionally biased region" description="Polar residues" evidence="1">
    <location>
        <begin position="409"/>
        <end position="418"/>
    </location>
</feature>
<keyword evidence="5" id="KW-0255">Endonuclease</keyword>
<keyword evidence="5" id="KW-0378">Hydrolase</keyword>
<dbReference type="InterPro" id="IPR056042">
    <property type="entry name" value="DUF7625"/>
</dbReference>
<evidence type="ECO:0000259" key="3">
    <source>
        <dbReference type="Pfam" id="PF14418"/>
    </source>
</evidence>
<reference evidence="5" key="1">
    <citation type="submission" date="2020-09" db="EMBL/GenBank/DDBJ databases">
        <title>Genome-Enabled Discovery of Anthraquinone Biosynthesis in Senna tora.</title>
        <authorList>
            <person name="Kang S.-H."/>
            <person name="Pandey R.P."/>
            <person name="Lee C.-M."/>
            <person name="Sim J.-S."/>
            <person name="Jeong J.-T."/>
            <person name="Choi B.-S."/>
            <person name="Jung M."/>
            <person name="Ginzburg D."/>
            <person name="Zhao K."/>
            <person name="Won S.Y."/>
            <person name="Oh T.-J."/>
            <person name="Yu Y."/>
            <person name="Kim N.-H."/>
            <person name="Lee O.R."/>
            <person name="Lee T.-H."/>
            <person name="Bashyal P."/>
            <person name="Kim T.-S."/>
            <person name="Lee W.-H."/>
            <person name="Kawkins C."/>
            <person name="Kim C.-K."/>
            <person name="Kim J.S."/>
            <person name="Ahn B.O."/>
            <person name="Rhee S.Y."/>
            <person name="Sohng J.K."/>
        </authorList>
    </citation>
    <scope>NUCLEOTIDE SEQUENCE</scope>
    <source>
        <tissue evidence="5">Leaf</tissue>
    </source>
</reference>
<dbReference type="InterPro" id="IPR025677">
    <property type="entry name" value="OST-HTH-assoc_dom"/>
</dbReference>
<feature type="domain" description="DUF7625" evidence="4">
    <location>
        <begin position="472"/>
        <end position="563"/>
    </location>
</feature>
<accession>A0A834TII1</accession>
<dbReference type="InterPro" id="IPR021139">
    <property type="entry name" value="NYN"/>
</dbReference>
<dbReference type="PANTHER" id="PTHR14379:SF7">
    <property type="entry name" value="ENDONUCLEASE OR GLYCOSYL HYDROLASE-RELATED"/>
    <property type="match status" value="1"/>
</dbReference>
<keyword evidence="6" id="KW-1185">Reference proteome</keyword>
<dbReference type="Proteomes" id="UP000634136">
    <property type="component" value="Unassembled WGS sequence"/>
</dbReference>
<dbReference type="AlphaFoldDB" id="A0A834TII1"/>
<dbReference type="Pfam" id="PF24620">
    <property type="entry name" value="DUF7625"/>
    <property type="match status" value="1"/>
</dbReference>
<evidence type="ECO:0000313" key="5">
    <source>
        <dbReference type="EMBL" id="KAF7818084.1"/>
    </source>
</evidence>
<evidence type="ECO:0000256" key="1">
    <source>
        <dbReference type="SAM" id="MobiDB-lite"/>
    </source>
</evidence>
<evidence type="ECO:0000259" key="4">
    <source>
        <dbReference type="Pfam" id="PF24620"/>
    </source>
</evidence>
<dbReference type="GO" id="GO:0004540">
    <property type="term" value="F:RNA nuclease activity"/>
    <property type="evidence" value="ECO:0007669"/>
    <property type="project" value="InterPro"/>
</dbReference>
<feature type="domain" description="NYN" evidence="2">
    <location>
        <begin position="33"/>
        <end position="169"/>
    </location>
</feature>
<dbReference type="CDD" id="cd10910">
    <property type="entry name" value="PIN_limkain_b1_N_like"/>
    <property type="match status" value="1"/>
</dbReference>
<protein>
    <submittedName>
        <fullName evidence="5">Endonuclease or glycosyl hydrolase with C2H2-type zinc finger domain, putative isoform 1</fullName>
    </submittedName>
</protein>
<comment type="caution">
    <text evidence="5">The sequence shown here is derived from an EMBL/GenBank/DDBJ whole genome shotgun (WGS) entry which is preliminary data.</text>
</comment>
<name>A0A834TII1_9FABA</name>
<dbReference type="InterPro" id="IPR024768">
    <property type="entry name" value="Marf1"/>
</dbReference>
<dbReference type="GO" id="GO:0004519">
    <property type="term" value="F:endonuclease activity"/>
    <property type="evidence" value="ECO:0007669"/>
    <property type="project" value="UniProtKB-KW"/>
</dbReference>
<dbReference type="GO" id="GO:0016787">
    <property type="term" value="F:hydrolase activity"/>
    <property type="evidence" value="ECO:0007669"/>
    <property type="project" value="UniProtKB-KW"/>
</dbReference>
<proteinExistence type="predicted"/>
<dbReference type="OrthoDB" id="549353at2759"/>
<organism evidence="5 6">
    <name type="scientific">Senna tora</name>
    <dbReference type="NCBI Taxonomy" id="362788"/>
    <lineage>
        <taxon>Eukaryota</taxon>
        <taxon>Viridiplantae</taxon>
        <taxon>Streptophyta</taxon>
        <taxon>Embryophyta</taxon>
        <taxon>Tracheophyta</taxon>
        <taxon>Spermatophyta</taxon>
        <taxon>Magnoliopsida</taxon>
        <taxon>eudicotyledons</taxon>
        <taxon>Gunneridae</taxon>
        <taxon>Pentapetalae</taxon>
        <taxon>rosids</taxon>
        <taxon>fabids</taxon>
        <taxon>Fabales</taxon>
        <taxon>Fabaceae</taxon>
        <taxon>Caesalpinioideae</taxon>
        <taxon>Cassia clade</taxon>
        <taxon>Senna</taxon>
    </lineage>
</organism>
<feature type="region of interest" description="Disordered" evidence="1">
    <location>
        <begin position="323"/>
        <end position="343"/>
    </location>
</feature>
<dbReference type="Pfam" id="PF01936">
    <property type="entry name" value="NYN"/>
    <property type="match status" value="1"/>
</dbReference>
<dbReference type="GO" id="GO:0010468">
    <property type="term" value="P:regulation of gene expression"/>
    <property type="evidence" value="ECO:0007669"/>
    <property type="project" value="InterPro"/>
</dbReference>